<dbReference type="InterPro" id="IPR050765">
    <property type="entry name" value="Riboflavin_Biosynth_HTPR"/>
</dbReference>
<dbReference type="AlphaFoldDB" id="A0A933SCB4"/>
<sequence>MRRVRLFIASSLDGYIAGPNESLDWLFTDEDYGYDAFIEQVDVLAMGRRTFETVLGFGEWPYAGKRTFVFSRSENPPLDPRVTYTSQTPGEWLAERYAELATHRSASGAPGAGGADPAKDIWLVGGGELIRGFLDEFLVDELIVAVHPVVLGGGTPLIPAGTHRHRLRLVSQQAFDSGLVQLHYVVQR</sequence>
<protein>
    <submittedName>
        <fullName evidence="2">Dihydrofolate reductase</fullName>
    </submittedName>
</protein>
<dbReference type="EMBL" id="JACRIW010000031">
    <property type="protein sequence ID" value="MBI5168650.1"/>
    <property type="molecule type" value="Genomic_DNA"/>
</dbReference>
<dbReference type="InterPro" id="IPR024072">
    <property type="entry name" value="DHFR-like_dom_sf"/>
</dbReference>
<dbReference type="GO" id="GO:0009231">
    <property type="term" value="P:riboflavin biosynthetic process"/>
    <property type="evidence" value="ECO:0007669"/>
    <property type="project" value="InterPro"/>
</dbReference>
<evidence type="ECO:0000313" key="2">
    <source>
        <dbReference type="EMBL" id="MBI5168650.1"/>
    </source>
</evidence>
<evidence type="ECO:0000259" key="1">
    <source>
        <dbReference type="Pfam" id="PF01872"/>
    </source>
</evidence>
<comment type="caution">
    <text evidence="2">The sequence shown here is derived from an EMBL/GenBank/DDBJ whole genome shotgun (WGS) entry which is preliminary data.</text>
</comment>
<feature type="domain" description="Bacterial bifunctional deaminase-reductase C-terminal" evidence="1">
    <location>
        <begin position="118"/>
        <end position="180"/>
    </location>
</feature>
<reference evidence="2" key="1">
    <citation type="submission" date="2020-07" db="EMBL/GenBank/DDBJ databases">
        <title>Huge and variable diversity of episymbiotic CPR bacteria and DPANN archaea in groundwater ecosystems.</title>
        <authorList>
            <person name="He C.Y."/>
            <person name="Keren R."/>
            <person name="Whittaker M."/>
            <person name="Farag I.F."/>
            <person name="Doudna J."/>
            <person name="Cate J.H.D."/>
            <person name="Banfield J.F."/>
        </authorList>
    </citation>
    <scope>NUCLEOTIDE SEQUENCE</scope>
    <source>
        <strain evidence="2">NC_groundwater_1813_Pr3_B-0.1um_71_17</strain>
    </source>
</reference>
<dbReference type="Proteomes" id="UP000696931">
    <property type="component" value="Unassembled WGS sequence"/>
</dbReference>
<accession>A0A933SCB4</accession>
<proteinExistence type="predicted"/>
<dbReference type="Pfam" id="PF01872">
    <property type="entry name" value="RibD_C"/>
    <property type="match status" value="1"/>
</dbReference>
<dbReference type="PANTHER" id="PTHR38011">
    <property type="entry name" value="DIHYDROFOLATE REDUCTASE FAMILY PROTEIN (AFU_ORTHOLOGUE AFUA_8G06820)"/>
    <property type="match status" value="1"/>
</dbReference>
<gene>
    <name evidence="2" type="ORF">HZA61_04090</name>
</gene>
<dbReference type="GO" id="GO:0008703">
    <property type="term" value="F:5-amino-6-(5-phosphoribosylamino)uracil reductase activity"/>
    <property type="evidence" value="ECO:0007669"/>
    <property type="project" value="InterPro"/>
</dbReference>
<dbReference type="Gene3D" id="3.40.430.10">
    <property type="entry name" value="Dihydrofolate Reductase, subunit A"/>
    <property type="match status" value="1"/>
</dbReference>
<dbReference type="InterPro" id="IPR002734">
    <property type="entry name" value="RibDG_C"/>
</dbReference>
<organism evidence="2 3">
    <name type="scientific">Eiseniibacteriota bacterium</name>
    <dbReference type="NCBI Taxonomy" id="2212470"/>
    <lineage>
        <taxon>Bacteria</taxon>
        <taxon>Candidatus Eiseniibacteriota</taxon>
    </lineage>
</organism>
<name>A0A933SCB4_UNCEI</name>
<dbReference type="SUPFAM" id="SSF53597">
    <property type="entry name" value="Dihydrofolate reductase-like"/>
    <property type="match status" value="1"/>
</dbReference>
<dbReference type="PANTHER" id="PTHR38011:SF11">
    <property type="entry name" value="2,5-DIAMINO-6-RIBOSYLAMINO-4(3H)-PYRIMIDINONE 5'-PHOSPHATE REDUCTASE"/>
    <property type="match status" value="1"/>
</dbReference>
<evidence type="ECO:0000313" key="3">
    <source>
        <dbReference type="Proteomes" id="UP000696931"/>
    </source>
</evidence>